<evidence type="ECO:0008006" key="10">
    <source>
        <dbReference type="Google" id="ProtNLM"/>
    </source>
</evidence>
<protein>
    <recommendedName>
        <fullName evidence="10">Acyltransferase</fullName>
    </recommendedName>
</protein>
<evidence type="ECO:0000256" key="2">
    <source>
        <dbReference type="ARBA" id="ARBA00022475"/>
    </source>
</evidence>
<keyword evidence="4" id="KW-0808">Transferase</keyword>
<dbReference type="EMBL" id="BMJS01000039">
    <property type="protein sequence ID" value="GGG06066.1"/>
    <property type="molecule type" value="Genomic_DNA"/>
</dbReference>
<dbReference type="Pfam" id="PF03279">
    <property type="entry name" value="Lip_A_acyltrans"/>
    <property type="match status" value="1"/>
</dbReference>
<dbReference type="Proteomes" id="UP000636949">
    <property type="component" value="Unassembled WGS sequence"/>
</dbReference>
<evidence type="ECO:0000313" key="8">
    <source>
        <dbReference type="EMBL" id="GGG06066.1"/>
    </source>
</evidence>
<sequence length="316" mass="36883">MHDSDKAKLKQTHWSKHREKGSIIGLKLTLWTVKLLGRHLAYLLTYPVIGYFYLFSRKTRQAIRIYCQNLHAYAQQQNHHIHVKPLPIFINFGKSLVDKIAVWNGQITRENLNFTNRHELIERIDQKNGTIIFTAHLGTIEIMRAISNSYPNSRINALVFNQHAQKFNDTLSQINPNSQLSLISVSHFDMTLAMQLQHKIDQGEIIIIACDRTPVTNNQRTIKAEFLGKEAYFPQGGFLLAHLLKAPVYMMLCLKKGKQFDVVFKPFAESINLPRNERHEHLADYVQQYSDFLAEYCLKYPTQWFNFFDFWQSNDG</sequence>
<comment type="subcellular location">
    <subcellularLocation>
        <location evidence="1">Cell inner membrane</location>
    </subcellularLocation>
</comment>
<evidence type="ECO:0000256" key="7">
    <source>
        <dbReference type="SAM" id="Phobius"/>
    </source>
</evidence>
<feature type="transmembrane region" description="Helical" evidence="7">
    <location>
        <begin position="36"/>
        <end position="55"/>
    </location>
</feature>
<gene>
    <name evidence="8" type="ORF">GCM10010995_24440</name>
</gene>
<dbReference type="InterPro" id="IPR014548">
    <property type="entry name" value="Ac_Trasf"/>
</dbReference>
<dbReference type="GO" id="GO:0016746">
    <property type="term" value="F:acyltransferase activity"/>
    <property type="evidence" value="ECO:0007669"/>
    <property type="project" value="UniProtKB-KW"/>
</dbReference>
<accession>A0A8J2Z6P7</accession>
<dbReference type="InterPro" id="IPR004960">
    <property type="entry name" value="LipA_acyltrans"/>
</dbReference>
<keyword evidence="9" id="KW-1185">Reference proteome</keyword>
<evidence type="ECO:0000256" key="3">
    <source>
        <dbReference type="ARBA" id="ARBA00022519"/>
    </source>
</evidence>
<evidence type="ECO:0000313" key="9">
    <source>
        <dbReference type="Proteomes" id="UP000636949"/>
    </source>
</evidence>
<dbReference type="PIRSF" id="PIRSF028561">
    <property type="entry name" value="Ac_Trasf"/>
    <property type="match status" value="1"/>
</dbReference>
<keyword evidence="2" id="KW-1003">Cell membrane</keyword>
<reference evidence="8" key="2">
    <citation type="submission" date="2020-09" db="EMBL/GenBank/DDBJ databases">
        <authorList>
            <person name="Sun Q."/>
            <person name="Zhou Y."/>
        </authorList>
    </citation>
    <scope>NUCLEOTIDE SEQUENCE</scope>
    <source>
        <strain evidence="8">CGMCC 1.15758</strain>
    </source>
</reference>
<evidence type="ECO:0000256" key="1">
    <source>
        <dbReference type="ARBA" id="ARBA00004533"/>
    </source>
</evidence>
<evidence type="ECO:0000256" key="6">
    <source>
        <dbReference type="ARBA" id="ARBA00023315"/>
    </source>
</evidence>
<proteinExistence type="predicted"/>
<keyword evidence="3" id="KW-0997">Cell inner membrane</keyword>
<keyword evidence="6" id="KW-0012">Acyltransferase</keyword>
<comment type="caution">
    <text evidence="8">The sequence shown here is derived from an EMBL/GenBank/DDBJ whole genome shotgun (WGS) entry which is preliminary data.</text>
</comment>
<organism evidence="8 9">
    <name type="scientific">Cysteiniphilum litorale</name>
    <dbReference type="NCBI Taxonomy" id="2056700"/>
    <lineage>
        <taxon>Bacteria</taxon>
        <taxon>Pseudomonadati</taxon>
        <taxon>Pseudomonadota</taxon>
        <taxon>Gammaproteobacteria</taxon>
        <taxon>Thiotrichales</taxon>
        <taxon>Fastidiosibacteraceae</taxon>
        <taxon>Cysteiniphilum</taxon>
    </lineage>
</organism>
<dbReference type="RefSeq" id="WP_117003744.1">
    <property type="nucleotide sequence ID" value="NZ_BMJS01000039.1"/>
</dbReference>
<keyword evidence="7" id="KW-0812">Transmembrane</keyword>
<keyword evidence="5 7" id="KW-0472">Membrane</keyword>
<dbReference type="PANTHER" id="PTHR30606:SF9">
    <property type="entry name" value="LIPID A BIOSYNTHESIS LAUROYLTRANSFERASE"/>
    <property type="match status" value="1"/>
</dbReference>
<dbReference type="PANTHER" id="PTHR30606">
    <property type="entry name" value="LIPID A BIOSYNTHESIS LAUROYL ACYLTRANSFERASE"/>
    <property type="match status" value="1"/>
</dbReference>
<dbReference type="GO" id="GO:0009247">
    <property type="term" value="P:glycolipid biosynthetic process"/>
    <property type="evidence" value="ECO:0007669"/>
    <property type="project" value="UniProtKB-ARBA"/>
</dbReference>
<evidence type="ECO:0000256" key="5">
    <source>
        <dbReference type="ARBA" id="ARBA00023136"/>
    </source>
</evidence>
<name>A0A8J2Z6P7_9GAMM</name>
<reference evidence="8" key="1">
    <citation type="journal article" date="2014" name="Int. J. Syst. Evol. Microbiol.">
        <title>Complete genome sequence of Corynebacterium casei LMG S-19264T (=DSM 44701T), isolated from a smear-ripened cheese.</title>
        <authorList>
            <consortium name="US DOE Joint Genome Institute (JGI-PGF)"/>
            <person name="Walter F."/>
            <person name="Albersmeier A."/>
            <person name="Kalinowski J."/>
            <person name="Ruckert C."/>
        </authorList>
    </citation>
    <scope>NUCLEOTIDE SEQUENCE</scope>
    <source>
        <strain evidence="8">CGMCC 1.15758</strain>
    </source>
</reference>
<dbReference type="AlphaFoldDB" id="A0A8J2Z6P7"/>
<keyword evidence="7" id="KW-1133">Transmembrane helix</keyword>
<dbReference type="GO" id="GO:0005886">
    <property type="term" value="C:plasma membrane"/>
    <property type="evidence" value="ECO:0007669"/>
    <property type="project" value="UniProtKB-SubCell"/>
</dbReference>
<dbReference type="CDD" id="cd07984">
    <property type="entry name" value="LPLAT_LABLAT-like"/>
    <property type="match status" value="1"/>
</dbReference>
<dbReference type="OrthoDB" id="9808633at2"/>
<evidence type="ECO:0000256" key="4">
    <source>
        <dbReference type="ARBA" id="ARBA00022679"/>
    </source>
</evidence>